<dbReference type="KEGG" id="vg:64766604"/>
<dbReference type="GeneID" id="64766604"/>
<dbReference type="EMBL" id="MN908687">
    <property type="protein sequence ID" value="QIG58274.1"/>
    <property type="molecule type" value="Genomic_DNA"/>
</dbReference>
<proteinExistence type="predicted"/>
<name>A0A6G6XJT4_9CAUD</name>
<dbReference type="Proteomes" id="UP000503093">
    <property type="component" value="Segment"/>
</dbReference>
<protein>
    <submittedName>
        <fullName evidence="1">Uncharacterized protein</fullName>
    </submittedName>
</protein>
<evidence type="ECO:0000313" key="1">
    <source>
        <dbReference type="EMBL" id="QIG58274.1"/>
    </source>
</evidence>
<sequence>MNKAYDLNEIDEELARRGVSDEERHRAIHEIQDLLAANDGLAIELQIILTEDKRVVSRIRPKETE</sequence>
<organism evidence="1 2">
    <name type="scientific">Gordonia phage Skog</name>
    <dbReference type="NCBI Taxonomy" id="2704033"/>
    <lineage>
        <taxon>Viruses</taxon>
        <taxon>Duplodnaviria</taxon>
        <taxon>Heunggongvirae</taxon>
        <taxon>Uroviricota</taxon>
        <taxon>Caudoviricetes</taxon>
        <taxon>Skogvirus</taxon>
        <taxon>Skogvirus Skog</taxon>
    </lineage>
</organism>
<reference evidence="1 2" key="1">
    <citation type="submission" date="2020-01" db="EMBL/GenBank/DDBJ databases">
        <authorList>
            <person name="Alvaro L.E."/>
            <person name="Baker K.N."/>
            <person name="Baxter I.S."/>
            <person name="Brown M.R."/>
            <person name="Driscoll K.D."/>
            <person name="Elrubaie J.M."/>
            <person name="Feith S.L."/>
            <person name="Indihar D.F."/>
            <person name="Knoch V.T."/>
            <person name="Koirtyohann K.M."/>
            <person name="Kratz M.A."/>
            <person name="Lear A.H."/>
            <person name="Lindblom K.E."/>
            <person name="Marcus E.R."/>
            <person name="Murphy M.E."/>
            <person name="Sensor R."/>
            <person name="Sherman S.J."/>
            <person name="Swift V.R."/>
            <person name="White K.E."/>
            <person name="Wills S.J."/>
            <person name="Gatt S.M."/>
            <person name="Lohbauer S.A."/>
            <person name="Power T.R."/>
            <person name="Rosales K.A."/>
            <person name="Sisson B.M."/>
            <person name="Isern S."/>
            <person name="Michael S.F."/>
            <person name="Sunnen C.N."/>
            <person name="Garlena R.A."/>
            <person name="Russell D.A."/>
            <person name="Pope W.H."/>
            <person name="Jacobs-Sera D."/>
            <person name="Hatfull G.F."/>
        </authorList>
    </citation>
    <scope>NUCLEOTIDE SEQUENCE [LARGE SCALE GENOMIC DNA]</scope>
</reference>
<accession>A0A6G6XJT4</accession>
<keyword evidence="2" id="KW-1185">Reference proteome</keyword>
<dbReference type="RefSeq" id="YP_010059372.1">
    <property type="nucleotide sequence ID" value="NC_054725.1"/>
</dbReference>
<evidence type="ECO:0000313" key="2">
    <source>
        <dbReference type="Proteomes" id="UP000503093"/>
    </source>
</evidence>
<gene>
    <name evidence="1" type="primary">123</name>
    <name evidence="1" type="ORF">SEA_SKOG_122</name>
</gene>